<dbReference type="NCBIfam" id="TIGR02532">
    <property type="entry name" value="IV_pilin_GFxxxE"/>
    <property type="match status" value="1"/>
</dbReference>
<accession>A0ABT2EK62</accession>
<dbReference type="EMBL" id="JANUCP010000001">
    <property type="protein sequence ID" value="MCS3918327.1"/>
    <property type="molecule type" value="Genomic_DNA"/>
</dbReference>
<dbReference type="PANTHER" id="PTHR30093">
    <property type="entry name" value="GENERAL SECRETION PATHWAY PROTEIN G"/>
    <property type="match status" value="1"/>
</dbReference>
<keyword evidence="1" id="KW-0472">Membrane</keyword>
<evidence type="ECO:0000313" key="4">
    <source>
        <dbReference type="Proteomes" id="UP001204798"/>
    </source>
</evidence>
<evidence type="ECO:0000259" key="2">
    <source>
        <dbReference type="Pfam" id="PF07596"/>
    </source>
</evidence>
<dbReference type="RefSeq" id="WP_407655281.1">
    <property type="nucleotide sequence ID" value="NZ_CP130454.1"/>
</dbReference>
<dbReference type="Pfam" id="PF07963">
    <property type="entry name" value="N_methyl"/>
    <property type="match status" value="1"/>
</dbReference>
<keyword evidence="1" id="KW-0812">Transmembrane</keyword>
<dbReference type="Gene3D" id="3.30.700.10">
    <property type="entry name" value="Glycoprotein, Type 4 Pilin"/>
    <property type="match status" value="1"/>
</dbReference>
<protein>
    <submittedName>
        <fullName evidence="3">Prepilin-type N-terminal cleavage/methylation domain-containing protein</fullName>
    </submittedName>
</protein>
<dbReference type="InterPro" id="IPR045584">
    <property type="entry name" value="Pilin-like"/>
</dbReference>
<keyword evidence="1" id="KW-1133">Transmembrane helix</keyword>
<evidence type="ECO:0000256" key="1">
    <source>
        <dbReference type="SAM" id="Phobius"/>
    </source>
</evidence>
<name>A0ABT2EK62_9BACT</name>
<dbReference type="InterPro" id="IPR011453">
    <property type="entry name" value="DUF1559"/>
</dbReference>
<feature type="transmembrane region" description="Helical" evidence="1">
    <location>
        <begin position="33"/>
        <end position="58"/>
    </location>
</feature>
<dbReference type="InterPro" id="IPR012902">
    <property type="entry name" value="N_methyl_site"/>
</dbReference>
<proteinExistence type="predicted"/>
<keyword evidence="4" id="KW-1185">Reference proteome</keyword>
<evidence type="ECO:0000313" key="3">
    <source>
        <dbReference type="EMBL" id="MCS3918327.1"/>
    </source>
</evidence>
<gene>
    <name evidence="3" type="ORF">M2350_000724</name>
</gene>
<dbReference type="Proteomes" id="UP001204798">
    <property type="component" value="Unassembled WGS sequence"/>
</dbReference>
<sequence length="296" mass="33702">MMQREMRRWHDRRDGGRRSTFVRGVSPVLSHRVGFTLIELLVVIAIIAILAAILFPVFSTAREKARQTHCLNNMKNWGLAAMQYVNDYDERFPAVTCSDSFFPTPWCQGDYTYLPPWMLSAQPYIRNFQVGICPSDSERPNFSKCIGNRGGSYELILLAHNWPGAFPNMTPEDCIRVFPFSYATNYWLSTTWPSVSPGSTNPWAMGGKSLAQVAAPAKLFFMSEIGRGDYAYSVYYMIPGYGYPARWLKGRRHLDGRIWNFADGHAKWLKDLEGNSAAEIQAAYRARGVEWEPGRP</sequence>
<reference evidence="3 4" key="1">
    <citation type="submission" date="2022-08" db="EMBL/GenBank/DDBJ databases">
        <title>Bacterial and archaeal communities from various locations to study Microbial Dark Matter (Phase II).</title>
        <authorList>
            <person name="Stepanauskas R."/>
        </authorList>
    </citation>
    <scope>NUCLEOTIDE SEQUENCE [LARGE SCALE GENOMIC DNA]</scope>
    <source>
        <strain evidence="3 4">PD1</strain>
    </source>
</reference>
<feature type="domain" description="DUF1559" evidence="2">
    <location>
        <begin position="60"/>
        <end position="125"/>
    </location>
</feature>
<dbReference type="Pfam" id="PF07596">
    <property type="entry name" value="SBP_bac_10"/>
    <property type="match status" value="1"/>
</dbReference>
<organism evidence="3 4">
    <name type="scientific">Candidatus Fervidibacter sacchari</name>
    <dbReference type="NCBI Taxonomy" id="1448929"/>
    <lineage>
        <taxon>Bacteria</taxon>
        <taxon>Candidatus Fervidibacterota</taxon>
        <taxon>Candidatus Fervidibacter</taxon>
    </lineage>
</organism>
<dbReference type="SUPFAM" id="SSF54523">
    <property type="entry name" value="Pili subunits"/>
    <property type="match status" value="1"/>
</dbReference>
<comment type="caution">
    <text evidence="3">The sequence shown here is derived from an EMBL/GenBank/DDBJ whole genome shotgun (WGS) entry which is preliminary data.</text>
</comment>